<protein>
    <submittedName>
        <fullName evidence="2">Uncharacterized protein</fullName>
    </submittedName>
</protein>
<dbReference type="EMBL" id="OC934611">
    <property type="protein sequence ID" value="CAD7660279.1"/>
    <property type="molecule type" value="Genomic_DNA"/>
</dbReference>
<dbReference type="Proteomes" id="UP000728032">
    <property type="component" value="Unassembled WGS sequence"/>
</dbReference>
<dbReference type="AlphaFoldDB" id="A0A7R9MI69"/>
<reference evidence="2" key="1">
    <citation type="submission" date="2020-11" db="EMBL/GenBank/DDBJ databases">
        <authorList>
            <person name="Tran Van P."/>
        </authorList>
    </citation>
    <scope>NUCLEOTIDE SEQUENCE</scope>
</reference>
<keyword evidence="1" id="KW-0812">Transmembrane</keyword>
<sequence length="68" mass="8073">DNLMIDSLLFWLSVLLASNVLLIVIFWNNYGSRIQQLISRNEEKQQILDQLRREALELKLPKEHSPRI</sequence>
<keyword evidence="3" id="KW-1185">Reference proteome</keyword>
<evidence type="ECO:0000313" key="2">
    <source>
        <dbReference type="EMBL" id="CAD7660279.1"/>
    </source>
</evidence>
<gene>
    <name evidence="2" type="ORF">ONB1V03_LOCUS16849</name>
</gene>
<organism evidence="2">
    <name type="scientific">Oppiella nova</name>
    <dbReference type="NCBI Taxonomy" id="334625"/>
    <lineage>
        <taxon>Eukaryota</taxon>
        <taxon>Metazoa</taxon>
        <taxon>Ecdysozoa</taxon>
        <taxon>Arthropoda</taxon>
        <taxon>Chelicerata</taxon>
        <taxon>Arachnida</taxon>
        <taxon>Acari</taxon>
        <taxon>Acariformes</taxon>
        <taxon>Sarcoptiformes</taxon>
        <taxon>Oribatida</taxon>
        <taxon>Brachypylina</taxon>
        <taxon>Oppioidea</taxon>
        <taxon>Oppiidae</taxon>
        <taxon>Oppiella</taxon>
    </lineage>
</organism>
<proteinExistence type="predicted"/>
<feature type="transmembrane region" description="Helical" evidence="1">
    <location>
        <begin position="12"/>
        <end position="30"/>
    </location>
</feature>
<keyword evidence="1" id="KW-0472">Membrane</keyword>
<name>A0A7R9MI69_9ACAR</name>
<accession>A0A7R9MI69</accession>
<evidence type="ECO:0000256" key="1">
    <source>
        <dbReference type="SAM" id="Phobius"/>
    </source>
</evidence>
<keyword evidence="1" id="KW-1133">Transmembrane helix</keyword>
<feature type="non-terminal residue" evidence="2">
    <location>
        <position position="1"/>
    </location>
</feature>
<evidence type="ECO:0000313" key="3">
    <source>
        <dbReference type="Proteomes" id="UP000728032"/>
    </source>
</evidence>
<dbReference type="EMBL" id="CAJPVJ010019786">
    <property type="protein sequence ID" value="CAG2177417.1"/>
    <property type="molecule type" value="Genomic_DNA"/>
</dbReference>
<dbReference type="OrthoDB" id="6411732at2759"/>